<protein>
    <submittedName>
        <fullName evidence="3">Uncharacterized protein LOC118417261</fullName>
    </submittedName>
</protein>
<dbReference type="PANTHER" id="PTHR22145:SF2">
    <property type="entry name" value="SI:CH211-266K22.6"/>
    <property type="match status" value="1"/>
</dbReference>
<dbReference type="InterPro" id="IPR029266">
    <property type="entry name" value="FAM217"/>
</dbReference>
<dbReference type="OMA" id="QIRKGWN"/>
<feature type="compositionally biased region" description="Basic and acidic residues" evidence="1">
    <location>
        <begin position="283"/>
        <end position="299"/>
    </location>
</feature>
<feature type="compositionally biased region" description="Basic and acidic residues" evidence="1">
    <location>
        <begin position="466"/>
        <end position="485"/>
    </location>
</feature>
<dbReference type="PANTHER" id="PTHR22145">
    <property type="entry name" value="SI:CH211-266K22.6"/>
    <property type="match status" value="1"/>
</dbReference>
<dbReference type="RefSeq" id="XP_035678640.1">
    <property type="nucleotide sequence ID" value="XM_035822747.1"/>
</dbReference>
<dbReference type="Proteomes" id="UP000001554">
    <property type="component" value="Chromosome 6"/>
</dbReference>
<feature type="compositionally biased region" description="Low complexity" evidence="1">
    <location>
        <begin position="398"/>
        <end position="408"/>
    </location>
</feature>
<sequence>MPTPDPRRKSKMAVDTQWPESTDLLTTVYSQNWPAPHPRANKKGFQGHVKRPKSAAADWKPPARLEQRSARQAARPTLDLDQNTLSWQAWTRKTSPPDHDSDDDGFDPSLYKITQETLRRLTEQVREVQLSIGGRSRHGKRSSRGADHHRLGRPPTPSSLSMRAFRTPTPNRPEVVPDAFEHVHDAMMVVSPPFQKQEKSNRLPRPTRSPYASRRRVPFRPPSSSWSPRPGSGHSLVYPGDYNERIADLAIQATAGSNKPLLKEALTASSADNSSDYDTDYSETERQQGEEGTIPKDIPDLQLKPDSVELEDIERFFDDYDSDDSKEGESDVFPFPDFLPKPFNEWDLQELALLSNKNWKDAVRVKPKGQYLDIIDRLMEFERLQLQTIQWEMEKSQRPSSRAASRSGASRERSAALAKPKAGQGKPCHPDCVQPMCAGNCTQKRVPSGRVCIYCRQRYCTGTCKEHGYDSHQRQPPREEEDKKGSPSRLARPRSCTPCHSKQRSNAAVINENNTVLGRPKSSNITFSRGQSSVPSKPIREHTYVSSKSKSNDAHKHDKTTAARPPTGKRTPGGRDKVMPGKSFSSQRRHSLTDLTATTRDKQSTNGTTKRKRPKTAKRASKN</sequence>
<feature type="region of interest" description="Disordered" evidence="1">
    <location>
        <begin position="31"/>
        <end position="109"/>
    </location>
</feature>
<feature type="region of interest" description="Disordered" evidence="1">
    <location>
        <begin position="392"/>
        <end position="428"/>
    </location>
</feature>
<gene>
    <name evidence="3" type="primary">LOC118417261</name>
</gene>
<reference evidence="2" key="1">
    <citation type="journal article" date="2020" name="Nat. Ecol. Evol.">
        <title>Deeply conserved synteny resolves early events in vertebrate evolution.</title>
        <authorList>
            <person name="Simakov O."/>
            <person name="Marletaz F."/>
            <person name="Yue J.X."/>
            <person name="O'Connell B."/>
            <person name="Jenkins J."/>
            <person name="Brandt A."/>
            <person name="Calef R."/>
            <person name="Tung C.H."/>
            <person name="Huang T.K."/>
            <person name="Schmutz J."/>
            <person name="Satoh N."/>
            <person name="Yu J.K."/>
            <person name="Putnam N.H."/>
            <person name="Green R.E."/>
            <person name="Rokhsar D.S."/>
        </authorList>
    </citation>
    <scope>NUCLEOTIDE SEQUENCE [LARGE SCALE GENOMIC DNA]</scope>
    <source>
        <strain evidence="2">S238N-H82</strain>
    </source>
</reference>
<feature type="region of interest" description="Disordered" evidence="1">
    <location>
        <begin position="129"/>
        <end position="173"/>
    </location>
</feature>
<evidence type="ECO:0000313" key="2">
    <source>
        <dbReference type="Proteomes" id="UP000001554"/>
    </source>
</evidence>
<feature type="region of interest" description="Disordered" evidence="1">
    <location>
        <begin position="191"/>
        <end position="233"/>
    </location>
</feature>
<accession>A0A9J7LAN5</accession>
<evidence type="ECO:0000313" key="3">
    <source>
        <dbReference type="RefSeq" id="XP_035678640.1"/>
    </source>
</evidence>
<feature type="compositionally biased region" description="Basic residues" evidence="1">
    <location>
        <begin position="609"/>
        <end position="623"/>
    </location>
</feature>
<proteinExistence type="predicted"/>
<dbReference type="AlphaFoldDB" id="A0A9J7LAN5"/>
<feature type="compositionally biased region" description="Polar residues" evidence="1">
    <location>
        <begin position="80"/>
        <end position="94"/>
    </location>
</feature>
<organism evidence="2 3">
    <name type="scientific">Branchiostoma floridae</name>
    <name type="common">Florida lancelet</name>
    <name type="synonym">Amphioxus</name>
    <dbReference type="NCBI Taxonomy" id="7739"/>
    <lineage>
        <taxon>Eukaryota</taxon>
        <taxon>Metazoa</taxon>
        <taxon>Chordata</taxon>
        <taxon>Cephalochordata</taxon>
        <taxon>Leptocardii</taxon>
        <taxon>Amphioxiformes</taxon>
        <taxon>Branchiostomatidae</taxon>
        <taxon>Branchiostoma</taxon>
    </lineage>
</organism>
<feature type="compositionally biased region" description="Basic and acidic residues" evidence="1">
    <location>
        <begin position="550"/>
        <end position="561"/>
    </location>
</feature>
<reference evidence="3" key="2">
    <citation type="submission" date="2025-08" db="UniProtKB">
        <authorList>
            <consortium name="RefSeq"/>
        </authorList>
    </citation>
    <scope>IDENTIFICATION</scope>
    <source>
        <strain evidence="3">S238N-H82</strain>
        <tissue evidence="3">Testes</tissue>
    </source>
</reference>
<keyword evidence="2" id="KW-1185">Reference proteome</keyword>
<evidence type="ECO:0000256" key="1">
    <source>
        <dbReference type="SAM" id="MobiDB-lite"/>
    </source>
</evidence>
<feature type="region of interest" description="Disordered" evidence="1">
    <location>
        <begin position="267"/>
        <end position="301"/>
    </location>
</feature>
<dbReference type="GeneID" id="118417261"/>
<dbReference type="Pfam" id="PF15344">
    <property type="entry name" value="FAM217"/>
    <property type="match status" value="1"/>
</dbReference>
<dbReference type="OrthoDB" id="10027339at2759"/>
<dbReference type="KEGG" id="bfo:118417261"/>
<name>A0A9J7LAN5_BRAFL</name>
<feature type="region of interest" description="Disordered" evidence="1">
    <location>
        <begin position="466"/>
        <end position="623"/>
    </location>
</feature>
<feature type="compositionally biased region" description="Polar residues" evidence="1">
    <location>
        <begin position="498"/>
        <end position="535"/>
    </location>
</feature>